<dbReference type="InterPro" id="IPR029058">
    <property type="entry name" value="AB_hydrolase_fold"/>
</dbReference>
<evidence type="ECO:0000256" key="6">
    <source>
        <dbReference type="ARBA" id="ARBA00022723"/>
    </source>
</evidence>
<comment type="cofactor">
    <cofactor evidence="1">
        <name>Ca(2+)</name>
        <dbReference type="ChEBI" id="CHEBI:29108"/>
    </cofactor>
</comment>
<keyword evidence="8" id="KW-0106">Calcium</keyword>
<evidence type="ECO:0000256" key="9">
    <source>
        <dbReference type="ARBA" id="ARBA00022963"/>
    </source>
</evidence>
<feature type="region of interest" description="Disordered" evidence="15">
    <location>
        <begin position="206"/>
        <end position="228"/>
    </location>
</feature>
<name>A0ABY8UDQ9_TETOB</name>
<keyword evidence="12" id="KW-0472">Membrane</keyword>
<keyword evidence="10" id="KW-1133">Transmembrane helix</keyword>
<evidence type="ECO:0000313" key="17">
    <source>
        <dbReference type="EMBL" id="WIA18497.1"/>
    </source>
</evidence>
<comment type="catalytic activity">
    <reaction evidence="13">
        <text>a 1,2-diacyl-sn-glycerol + H2O = a 2-acylglycerol + a fatty acid + H(+)</text>
        <dbReference type="Rhea" id="RHEA:33275"/>
        <dbReference type="ChEBI" id="CHEBI:15377"/>
        <dbReference type="ChEBI" id="CHEBI:15378"/>
        <dbReference type="ChEBI" id="CHEBI:17389"/>
        <dbReference type="ChEBI" id="CHEBI:17815"/>
        <dbReference type="ChEBI" id="CHEBI:28868"/>
        <dbReference type="EC" id="3.1.1.116"/>
    </reaction>
    <physiologicalReaction direction="left-to-right" evidence="13">
        <dbReference type="Rhea" id="RHEA:33276"/>
    </physiologicalReaction>
</comment>
<keyword evidence="3" id="KW-1003">Cell membrane</keyword>
<dbReference type="Proteomes" id="UP001244341">
    <property type="component" value="Chromosome 9b"/>
</dbReference>
<dbReference type="InterPro" id="IPR002921">
    <property type="entry name" value="Fungal_lipase-type"/>
</dbReference>
<feature type="domain" description="Fungal lipase-type" evidence="16">
    <location>
        <begin position="257"/>
        <end position="324"/>
    </location>
</feature>
<organism evidence="17 18">
    <name type="scientific">Tetradesmus obliquus</name>
    <name type="common">Green alga</name>
    <name type="synonym">Acutodesmus obliquus</name>
    <dbReference type="NCBI Taxonomy" id="3088"/>
    <lineage>
        <taxon>Eukaryota</taxon>
        <taxon>Viridiplantae</taxon>
        <taxon>Chlorophyta</taxon>
        <taxon>core chlorophytes</taxon>
        <taxon>Chlorophyceae</taxon>
        <taxon>CS clade</taxon>
        <taxon>Sphaeropleales</taxon>
        <taxon>Scenedesmaceae</taxon>
        <taxon>Tetradesmus</taxon>
    </lineage>
</organism>
<keyword evidence="7" id="KW-0378">Hydrolase</keyword>
<comment type="subcellular location">
    <subcellularLocation>
        <location evidence="2">Cell membrane</location>
        <topology evidence="2">Multi-pass membrane protein</topology>
    </subcellularLocation>
</comment>
<evidence type="ECO:0000256" key="10">
    <source>
        <dbReference type="ARBA" id="ARBA00022989"/>
    </source>
</evidence>
<dbReference type="SUPFAM" id="SSF53474">
    <property type="entry name" value="alpha/beta-Hydrolases"/>
    <property type="match status" value="1"/>
</dbReference>
<evidence type="ECO:0000256" key="3">
    <source>
        <dbReference type="ARBA" id="ARBA00022475"/>
    </source>
</evidence>
<keyword evidence="18" id="KW-1185">Reference proteome</keyword>
<keyword evidence="4" id="KW-0597">Phosphoprotein</keyword>
<evidence type="ECO:0000256" key="8">
    <source>
        <dbReference type="ARBA" id="ARBA00022837"/>
    </source>
</evidence>
<evidence type="ECO:0000256" key="14">
    <source>
        <dbReference type="ARBA" id="ARBA00026104"/>
    </source>
</evidence>
<evidence type="ECO:0000256" key="5">
    <source>
        <dbReference type="ARBA" id="ARBA00022692"/>
    </source>
</evidence>
<evidence type="ECO:0000256" key="13">
    <source>
        <dbReference type="ARBA" id="ARBA00024531"/>
    </source>
</evidence>
<evidence type="ECO:0000259" key="16">
    <source>
        <dbReference type="Pfam" id="PF01764"/>
    </source>
</evidence>
<proteinExistence type="predicted"/>
<feature type="compositionally biased region" description="Low complexity" evidence="15">
    <location>
        <begin position="116"/>
        <end position="125"/>
    </location>
</feature>
<dbReference type="PANTHER" id="PTHR45792:SF8">
    <property type="entry name" value="DIACYLGLYCEROL LIPASE-ALPHA"/>
    <property type="match status" value="1"/>
</dbReference>
<dbReference type="EMBL" id="CP126216">
    <property type="protein sequence ID" value="WIA18497.1"/>
    <property type="molecule type" value="Genomic_DNA"/>
</dbReference>
<keyword evidence="6" id="KW-0479">Metal-binding</keyword>
<dbReference type="PANTHER" id="PTHR45792">
    <property type="entry name" value="DIACYLGLYCEROL LIPASE HOMOLOG-RELATED"/>
    <property type="match status" value="1"/>
</dbReference>
<keyword evidence="9" id="KW-0442">Lipid degradation</keyword>
<evidence type="ECO:0000256" key="2">
    <source>
        <dbReference type="ARBA" id="ARBA00004651"/>
    </source>
</evidence>
<keyword evidence="11" id="KW-0443">Lipid metabolism</keyword>
<evidence type="ECO:0000256" key="15">
    <source>
        <dbReference type="SAM" id="MobiDB-lite"/>
    </source>
</evidence>
<reference evidence="17 18" key="1">
    <citation type="submission" date="2023-05" db="EMBL/GenBank/DDBJ databases">
        <title>A 100% complete, gapless, phased diploid assembly of the Scenedesmus obliquus UTEX 3031 genome.</title>
        <authorList>
            <person name="Biondi T.C."/>
            <person name="Hanschen E.R."/>
            <person name="Kwon T."/>
            <person name="Eng W."/>
            <person name="Kruse C.P.S."/>
            <person name="Koehler S.I."/>
            <person name="Kunde Y."/>
            <person name="Gleasner C.D."/>
            <person name="You Mak K.T."/>
            <person name="Polle J."/>
            <person name="Hovde B.T."/>
            <person name="Starkenburg S.R."/>
        </authorList>
    </citation>
    <scope>NUCLEOTIDE SEQUENCE [LARGE SCALE GENOMIC DNA]</scope>
    <source>
        <strain evidence="17 18">DOE0152z</strain>
    </source>
</reference>
<evidence type="ECO:0000256" key="7">
    <source>
        <dbReference type="ARBA" id="ARBA00022801"/>
    </source>
</evidence>
<evidence type="ECO:0000313" key="18">
    <source>
        <dbReference type="Proteomes" id="UP001244341"/>
    </source>
</evidence>
<evidence type="ECO:0000256" key="11">
    <source>
        <dbReference type="ARBA" id="ARBA00023098"/>
    </source>
</evidence>
<gene>
    <name evidence="17" type="ORF">OEZ85_009950</name>
</gene>
<sequence length="520" mass="55610">MEPLTASQRLTREAIVQTARIPEAALLHVNYANLVEGLLPYSVALDEAARCVVLAIRGSLSVEDCVTDVLWLPSLQSCTAQVDDSAAGLASGDLEQGGLAGGLRKPGQQLSTDMPQQQQQQQQQQQRVEVMASLAAAEAAVAAASAEAEDDAAAAAAQAAAAEETPDTGAAGAQWFAHEGILNCARAIRDDLRSLGLLEQLLLGAQPAHRQQQGTDSPGGKSMGAADSSRGRAAGHVYAAAAAGQQTARELPDCRGWTLVLTGHSLGAGVAALLALHYRGLFPRVRVWCFAPPGGLMSPAAAASLKDICYSLVSAKDMVPRMSLWTIERLRDEMMLCALRCKMPKLKLLLGAALGIDWEEGQVLTPPEELTDAQAGRYRDYRRAVEKERCMDPLRVRIAREFVPPGEIIWLERYKRIALHLRPHFTDGLSLIVGGVVVSRNMFLDHVPDNQLAQLKRLVRRLKQQRAVRSIALSTGNGADAAAAAAAVGSGRNWAGGVSADVPPQQQVMPERQHVVHFAV</sequence>
<accession>A0ABY8UDQ9</accession>
<dbReference type="EC" id="3.1.1.116" evidence="14"/>
<keyword evidence="5" id="KW-0812">Transmembrane</keyword>
<feature type="region of interest" description="Disordered" evidence="15">
    <location>
        <begin position="98"/>
        <end position="125"/>
    </location>
</feature>
<dbReference type="Gene3D" id="3.40.50.1820">
    <property type="entry name" value="alpha/beta hydrolase"/>
    <property type="match status" value="1"/>
</dbReference>
<evidence type="ECO:0000256" key="1">
    <source>
        <dbReference type="ARBA" id="ARBA00001913"/>
    </source>
</evidence>
<dbReference type="Pfam" id="PF01764">
    <property type="entry name" value="Lipase_3"/>
    <property type="match status" value="1"/>
</dbReference>
<evidence type="ECO:0000256" key="12">
    <source>
        <dbReference type="ARBA" id="ARBA00023136"/>
    </source>
</evidence>
<dbReference type="InterPro" id="IPR052214">
    <property type="entry name" value="DAG_Lipase-Related"/>
</dbReference>
<evidence type="ECO:0000256" key="4">
    <source>
        <dbReference type="ARBA" id="ARBA00022553"/>
    </source>
</evidence>
<protein>
    <recommendedName>
        <fullName evidence="14">sn-1-specific diacylglycerol lipase</fullName>
        <ecNumber evidence="14">3.1.1.116</ecNumber>
    </recommendedName>
</protein>